<organism evidence="3 4">
    <name type="scientific">Rhizoclosmatium globosum</name>
    <dbReference type="NCBI Taxonomy" id="329046"/>
    <lineage>
        <taxon>Eukaryota</taxon>
        <taxon>Fungi</taxon>
        <taxon>Fungi incertae sedis</taxon>
        <taxon>Chytridiomycota</taxon>
        <taxon>Chytridiomycota incertae sedis</taxon>
        <taxon>Chytridiomycetes</taxon>
        <taxon>Chytridiales</taxon>
        <taxon>Chytriomycetaceae</taxon>
        <taxon>Rhizoclosmatium</taxon>
    </lineage>
</organism>
<dbReference type="AlphaFoldDB" id="A0A1Y2BWC1"/>
<proteinExistence type="predicted"/>
<dbReference type="Gene3D" id="3.40.30.10">
    <property type="entry name" value="Glutaredoxin"/>
    <property type="match status" value="1"/>
</dbReference>
<evidence type="ECO:0000313" key="4">
    <source>
        <dbReference type="Proteomes" id="UP000193642"/>
    </source>
</evidence>
<comment type="caution">
    <text evidence="3">The sequence shown here is derived from an EMBL/GenBank/DDBJ whole genome shotgun (WGS) entry which is preliminary data.</text>
</comment>
<accession>A0A1Y2BWC1</accession>
<gene>
    <name evidence="3" type="ORF">BCR33DRAFT_853631</name>
</gene>
<protein>
    <recommendedName>
        <fullName evidence="5">Thioredoxin domain-containing protein</fullName>
    </recommendedName>
</protein>
<evidence type="ECO:0008006" key="5">
    <source>
        <dbReference type="Google" id="ProtNLM"/>
    </source>
</evidence>
<dbReference type="Proteomes" id="UP000193642">
    <property type="component" value="Unassembled WGS sequence"/>
</dbReference>
<reference evidence="3 4" key="1">
    <citation type="submission" date="2016-07" db="EMBL/GenBank/DDBJ databases">
        <title>Pervasive Adenine N6-methylation of Active Genes in Fungi.</title>
        <authorList>
            <consortium name="DOE Joint Genome Institute"/>
            <person name="Mondo S.J."/>
            <person name="Dannebaum R.O."/>
            <person name="Kuo R.C."/>
            <person name="Labutti K."/>
            <person name="Haridas S."/>
            <person name="Kuo A."/>
            <person name="Salamov A."/>
            <person name="Ahrendt S.R."/>
            <person name="Lipzen A."/>
            <person name="Sullivan W."/>
            <person name="Andreopoulos W.B."/>
            <person name="Clum A."/>
            <person name="Lindquist E."/>
            <person name="Daum C."/>
            <person name="Ramamoorthy G.K."/>
            <person name="Gryganskyi A."/>
            <person name="Culley D."/>
            <person name="Magnuson J.K."/>
            <person name="James T.Y."/>
            <person name="O'Malley M.A."/>
            <person name="Stajich J.E."/>
            <person name="Spatafora J.W."/>
            <person name="Visel A."/>
            <person name="Grigoriev I.V."/>
        </authorList>
    </citation>
    <scope>NUCLEOTIDE SEQUENCE [LARGE SCALE GENOMIC DNA]</scope>
    <source>
        <strain evidence="3 4">JEL800</strain>
    </source>
</reference>
<dbReference type="InterPro" id="IPR036249">
    <property type="entry name" value="Thioredoxin-like_sf"/>
</dbReference>
<evidence type="ECO:0000256" key="2">
    <source>
        <dbReference type="SAM" id="Phobius"/>
    </source>
</evidence>
<keyword evidence="2" id="KW-0472">Membrane</keyword>
<keyword evidence="2" id="KW-0812">Transmembrane</keyword>
<keyword evidence="2" id="KW-1133">Transmembrane helix</keyword>
<dbReference type="EMBL" id="MCGO01000041">
    <property type="protein sequence ID" value="ORY39060.1"/>
    <property type="molecule type" value="Genomic_DNA"/>
</dbReference>
<keyword evidence="4" id="KW-1185">Reference proteome</keyword>
<feature type="transmembrane region" description="Helical" evidence="2">
    <location>
        <begin position="204"/>
        <end position="224"/>
    </location>
</feature>
<feature type="region of interest" description="Disordered" evidence="1">
    <location>
        <begin position="1"/>
        <end position="21"/>
    </location>
</feature>
<sequence length="246" mass="28424">MTEQPAHNHNAEEEEWDASKHGGFSKEELRAYADKLDLDVRQLPLDKVYDTIQQGTHILFYGAVFCPYTQQFTAIWLNMQLSYDFYKLTEVPNISIAKVQCADNQPVCFNYMRDEGFPTVVLYHKGHYIQEFMDRDNVWDWVQKQVEIVKAGREEQEWGAIKKGLVKEKPSKVEKVAAHQFDQISHNKLEEEVIGGKVGILETVFPVEMVVLVIGVLLVAGFVLRKAVLRKGKYSAVQERELDRFE</sequence>
<evidence type="ECO:0000256" key="1">
    <source>
        <dbReference type="SAM" id="MobiDB-lite"/>
    </source>
</evidence>
<dbReference type="OrthoDB" id="2139597at2759"/>
<evidence type="ECO:0000313" key="3">
    <source>
        <dbReference type="EMBL" id="ORY39060.1"/>
    </source>
</evidence>
<name>A0A1Y2BWC1_9FUNG</name>
<dbReference type="SUPFAM" id="SSF52833">
    <property type="entry name" value="Thioredoxin-like"/>
    <property type="match status" value="1"/>
</dbReference>